<gene>
    <name evidence="3" type="ORF">SAMN05660299_02374</name>
</gene>
<accession>A0A1G9ZQE1</accession>
<name>A0A1G9ZQE1_9FIRM</name>
<dbReference type="RefSeq" id="WP_091652222.1">
    <property type="nucleotide sequence ID" value="NZ_FNHQ01000032.1"/>
</dbReference>
<dbReference type="InterPro" id="IPR016163">
    <property type="entry name" value="Ald_DH_C"/>
</dbReference>
<keyword evidence="4" id="KW-1185">Reference proteome</keyword>
<dbReference type="GO" id="GO:0016620">
    <property type="term" value="F:oxidoreductase activity, acting on the aldehyde or oxo group of donors, NAD or NADP as acceptor"/>
    <property type="evidence" value="ECO:0007669"/>
    <property type="project" value="InterPro"/>
</dbReference>
<sequence length="453" mass="49454">MAVNVTETVEKARSAQKKFEMYTQEQVDEVVQCIGRVVYENAEILGPMAAKETGMGVAADKIVKCRSKSGMIWNYLRDKKSVGIIKRNPARGLVYLAKPVGVVGAIQPCTNPVVTLMMNSMAVLKGRNSIIISPHPKSVKCSMKTVELIKEELDKIAVPKDLIQIIPEADIQISKELMASVDLIAATGGTDMVKAAYSSGKPSLGVGAGNTQVIIDRDADIADAVSKVIAGRRFDNGIICSGEQCVFIPDDMYDNIINEFKRNGVFVIHDPNQIEIMRHTIFPENKMNKKLIGKDPQKIAEAAGITIPADTTVFFVELEKYGIEESLCDEKLCPVLVGLKYHTFDEAIQMAKENYFFKGAGHTASIHSYNKVHIEMAGCELPVSRIMVNQSCAITAGGSYANGLNPTTTLGCGTWGGNSVSENITYKHFLNISRISYCIADAHVPAAEELWNK</sequence>
<dbReference type="EMBL" id="FNHQ01000032">
    <property type="protein sequence ID" value="SDN23518.1"/>
    <property type="molecule type" value="Genomic_DNA"/>
</dbReference>
<dbReference type="Proteomes" id="UP000199309">
    <property type="component" value="Unassembled WGS sequence"/>
</dbReference>
<evidence type="ECO:0000256" key="1">
    <source>
        <dbReference type="ARBA" id="ARBA00023002"/>
    </source>
</evidence>
<dbReference type="InterPro" id="IPR016161">
    <property type="entry name" value="Ald_DH/histidinol_DH"/>
</dbReference>
<dbReference type="InterPro" id="IPR015590">
    <property type="entry name" value="Aldehyde_DH_dom"/>
</dbReference>
<dbReference type="OrthoDB" id="9804734at2"/>
<keyword evidence="1" id="KW-0560">Oxidoreductase</keyword>
<reference evidence="3 4" key="1">
    <citation type="submission" date="2016-10" db="EMBL/GenBank/DDBJ databases">
        <authorList>
            <person name="de Groot N.N."/>
        </authorList>
    </citation>
    <scope>NUCLEOTIDE SEQUENCE [LARGE SCALE GENOMIC DNA]</scope>
    <source>
        <strain evidence="3 4">DSM 16981</strain>
    </source>
</reference>
<dbReference type="InterPro" id="IPR016162">
    <property type="entry name" value="Ald_DH_N"/>
</dbReference>
<evidence type="ECO:0000313" key="4">
    <source>
        <dbReference type="Proteomes" id="UP000199309"/>
    </source>
</evidence>
<dbReference type="Gene3D" id="3.40.309.10">
    <property type="entry name" value="Aldehyde Dehydrogenase, Chain A, domain 2"/>
    <property type="match status" value="1"/>
</dbReference>
<dbReference type="Pfam" id="PF00171">
    <property type="entry name" value="Aldedh"/>
    <property type="match status" value="1"/>
</dbReference>
<evidence type="ECO:0000259" key="2">
    <source>
        <dbReference type="Pfam" id="PF00171"/>
    </source>
</evidence>
<dbReference type="STRING" id="349095.SAMN05660299_02374"/>
<proteinExistence type="predicted"/>
<dbReference type="SUPFAM" id="SSF53720">
    <property type="entry name" value="ALDH-like"/>
    <property type="match status" value="1"/>
</dbReference>
<feature type="domain" description="Aldehyde dehydrogenase" evidence="2">
    <location>
        <begin position="4"/>
        <end position="261"/>
    </location>
</feature>
<dbReference type="Gene3D" id="3.40.605.10">
    <property type="entry name" value="Aldehyde Dehydrogenase, Chain A, domain 1"/>
    <property type="match status" value="1"/>
</dbReference>
<protein>
    <submittedName>
        <fullName evidence="3">Succinate-semialdehyde dehydrogenase</fullName>
    </submittedName>
</protein>
<dbReference type="AlphaFoldDB" id="A0A1G9ZQE1"/>
<dbReference type="CDD" id="cd07122">
    <property type="entry name" value="ALDH_F20_ACDH"/>
    <property type="match status" value="1"/>
</dbReference>
<organism evidence="3 4">
    <name type="scientific">Megasphaera paucivorans</name>
    <dbReference type="NCBI Taxonomy" id="349095"/>
    <lineage>
        <taxon>Bacteria</taxon>
        <taxon>Bacillati</taxon>
        <taxon>Bacillota</taxon>
        <taxon>Negativicutes</taxon>
        <taxon>Veillonellales</taxon>
        <taxon>Veillonellaceae</taxon>
        <taxon>Megasphaera</taxon>
    </lineage>
</organism>
<dbReference type="PANTHER" id="PTHR11699">
    <property type="entry name" value="ALDEHYDE DEHYDROGENASE-RELATED"/>
    <property type="match status" value="1"/>
</dbReference>
<evidence type="ECO:0000313" key="3">
    <source>
        <dbReference type="EMBL" id="SDN23518.1"/>
    </source>
</evidence>